<evidence type="ECO:0000313" key="1">
    <source>
        <dbReference type="EMBL" id="OEG22548.1"/>
    </source>
</evidence>
<dbReference type="EMBL" id="MIKC01000013">
    <property type="protein sequence ID" value="OEG22548.1"/>
    <property type="molecule type" value="Genomic_DNA"/>
</dbReference>
<sequence>MGKLNNNQWTIAQYKDVQKPETKYRNKQRYNYNSSDVEVGENHVATFNRTYTTPTPLEFTTSTTLFEIFLYDVSSKKDSEPRKVDLLAKDKKLIDANYMYFLNGFSIDDKYLIIYGTDGPEKSQIYYYLDVKDHSIKTEDEVDAKYRYKEPDTTSYKIFYTEGAQGASDIWVDTTSPATYLSSFNFTDKPNVKNKFIQKYPEIKEYYGSDTYFKINYTKDAPSPSELMEELRSGYEDED</sequence>
<dbReference type="Proteomes" id="UP000094469">
    <property type="component" value="Unassembled WGS sequence"/>
</dbReference>
<dbReference type="STRING" id="1131292.BCR24_14810"/>
<organism evidence="1 2">
    <name type="scientific">Enterococcus ureilyticus</name>
    <dbReference type="NCBI Taxonomy" id="1131292"/>
    <lineage>
        <taxon>Bacteria</taxon>
        <taxon>Bacillati</taxon>
        <taxon>Bacillota</taxon>
        <taxon>Bacilli</taxon>
        <taxon>Lactobacillales</taxon>
        <taxon>Enterococcaceae</taxon>
        <taxon>Enterococcus</taxon>
    </lineage>
</organism>
<gene>
    <name evidence="1" type="ORF">BCR24_14810</name>
</gene>
<accession>A0A1E5HC80</accession>
<comment type="caution">
    <text evidence="1">The sequence shown here is derived from an EMBL/GenBank/DDBJ whole genome shotgun (WGS) entry which is preliminary data.</text>
</comment>
<name>A0A1E5HC80_9ENTE</name>
<reference evidence="2" key="1">
    <citation type="submission" date="2016-09" db="EMBL/GenBank/DDBJ databases">
        <authorList>
            <person name="Gulvik C.A."/>
        </authorList>
    </citation>
    <scope>NUCLEOTIDE SEQUENCE [LARGE SCALE GENOMIC DNA]</scope>
    <source>
        <strain evidence="2">LMG 26676</strain>
    </source>
</reference>
<evidence type="ECO:0000313" key="2">
    <source>
        <dbReference type="Proteomes" id="UP000094469"/>
    </source>
</evidence>
<dbReference type="AlphaFoldDB" id="A0A1E5HC80"/>
<keyword evidence="2" id="KW-1185">Reference proteome</keyword>
<proteinExistence type="predicted"/>
<protein>
    <submittedName>
        <fullName evidence="1">Uncharacterized protein</fullName>
    </submittedName>
</protein>